<dbReference type="Gene3D" id="3.30.1120.10">
    <property type="match status" value="1"/>
</dbReference>
<evidence type="ECO:0000313" key="5">
    <source>
        <dbReference type="EMBL" id="GAA5483180.1"/>
    </source>
</evidence>
<keyword evidence="3" id="KW-0732">Signal</keyword>
<dbReference type="PANTHER" id="PTHR42693">
    <property type="entry name" value="ARYLSULFATASE FAMILY MEMBER"/>
    <property type="match status" value="1"/>
</dbReference>
<feature type="domain" description="Sulfatase N-terminal" evidence="4">
    <location>
        <begin position="30"/>
        <end position="363"/>
    </location>
</feature>
<dbReference type="EMBL" id="BAABRI010000012">
    <property type="protein sequence ID" value="GAA5483180.1"/>
    <property type="molecule type" value="Genomic_DNA"/>
</dbReference>
<dbReference type="CDD" id="cd16145">
    <property type="entry name" value="ARS_like"/>
    <property type="match status" value="1"/>
</dbReference>
<dbReference type="InterPro" id="IPR050738">
    <property type="entry name" value="Sulfatase"/>
</dbReference>
<organism evidence="5 6">
    <name type="scientific">Haloferula sargassicola</name>
    <dbReference type="NCBI Taxonomy" id="490096"/>
    <lineage>
        <taxon>Bacteria</taxon>
        <taxon>Pseudomonadati</taxon>
        <taxon>Verrucomicrobiota</taxon>
        <taxon>Verrucomicrobiia</taxon>
        <taxon>Verrucomicrobiales</taxon>
        <taxon>Verrucomicrobiaceae</taxon>
        <taxon>Haloferula</taxon>
    </lineage>
</organism>
<keyword evidence="6" id="KW-1185">Reference proteome</keyword>
<accession>A0ABP9UNN2</accession>
<gene>
    <name evidence="5" type="primary">atsA_2</name>
    <name evidence="5" type="ORF">Hsar01_02409</name>
</gene>
<comment type="caution">
    <text evidence="5">The sequence shown here is derived from an EMBL/GenBank/DDBJ whole genome shotgun (WGS) entry which is preliminary data.</text>
</comment>
<dbReference type="SUPFAM" id="SSF53649">
    <property type="entry name" value="Alkaline phosphatase-like"/>
    <property type="match status" value="1"/>
</dbReference>
<protein>
    <submittedName>
        <fullName evidence="5">Arylsulfatase</fullName>
    </submittedName>
</protein>
<evidence type="ECO:0000256" key="1">
    <source>
        <dbReference type="ARBA" id="ARBA00008779"/>
    </source>
</evidence>
<dbReference type="Proteomes" id="UP001476282">
    <property type="component" value="Unassembled WGS sequence"/>
</dbReference>
<evidence type="ECO:0000256" key="3">
    <source>
        <dbReference type="SAM" id="SignalP"/>
    </source>
</evidence>
<dbReference type="InterPro" id="IPR017850">
    <property type="entry name" value="Alkaline_phosphatase_core_sf"/>
</dbReference>
<dbReference type="InterPro" id="IPR000917">
    <property type="entry name" value="Sulfatase_N"/>
</dbReference>
<feature type="chain" id="PRO_5045237652" evidence="3">
    <location>
        <begin position="27"/>
        <end position="467"/>
    </location>
</feature>
<evidence type="ECO:0000259" key="4">
    <source>
        <dbReference type="Pfam" id="PF00884"/>
    </source>
</evidence>
<keyword evidence="2" id="KW-0378">Hydrolase</keyword>
<dbReference type="PANTHER" id="PTHR42693:SF53">
    <property type="entry name" value="ENDO-4-O-SULFATASE"/>
    <property type="match status" value="1"/>
</dbReference>
<reference evidence="5 6" key="1">
    <citation type="submission" date="2024-02" db="EMBL/GenBank/DDBJ databases">
        <title>Haloferula sargassicola NBRC 104335.</title>
        <authorList>
            <person name="Ichikawa N."/>
            <person name="Katano-Makiyama Y."/>
            <person name="Hidaka K."/>
        </authorList>
    </citation>
    <scope>NUCLEOTIDE SEQUENCE [LARGE SCALE GENOMIC DNA]</scope>
    <source>
        <strain evidence="5 6">NBRC 104335</strain>
    </source>
</reference>
<feature type="signal peptide" evidence="3">
    <location>
        <begin position="1"/>
        <end position="26"/>
    </location>
</feature>
<proteinExistence type="inferred from homology"/>
<evidence type="ECO:0000256" key="2">
    <source>
        <dbReference type="ARBA" id="ARBA00022801"/>
    </source>
</evidence>
<evidence type="ECO:0000313" key="6">
    <source>
        <dbReference type="Proteomes" id="UP001476282"/>
    </source>
</evidence>
<dbReference type="Gene3D" id="3.40.720.10">
    <property type="entry name" value="Alkaline Phosphatase, subunit A"/>
    <property type="match status" value="1"/>
</dbReference>
<sequence>MIRPDLRPSMRCFLLFLLLLPLAGPAAEKPNIIYILADDLGYGDLSCYGQEKFETPHIDRLATEGMRFTRHYSGNTVCSPSRAVLMTGIESGRNYLRSNLPEARAALPQELTVLPEVFQQAGYRTGAFGKWGLGVTTRGGPQNPLEQGFDEFCGCKSQIIAHTYYPSRIIRNGKEEMLDGKTYSPPIMMEAARDFIRRSAKEKKPFFCYIPTTVPHAAMQAPAALHAKWRKVFPQFDDVIGKYGAGPGETTPDVVNPIAGFAAMMEYLDGEVGRILDLLVELGIDDHTLVMFASDNGAHMEGGHRPEFWDSTGGLRGHKRDMHEGGIRTPMLARWPGHIAAGRTTDHLSGFDDVLPTLCGLLGEPVPAQSTGLSFLPTLLGQGNQPEHDYLHIEFRKFNDETQTQVLESQALCFGKWKVFRAVGKPLELYNLEDDPAEAHDLADDPACAAVVRKALGYLKEASRPLP</sequence>
<name>A0ABP9UNN2_9BACT</name>
<comment type="similarity">
    <text evidence="1">Belongs to the sulfatase family.</text>
</comment>
<dbReference type="Pfam" id="PF00884">
    <property type="entry name" value="Sulfatase"/>
    <property type="match status" value="1"/>
</dbReference>